<dbReference type="EMBL" id="MN740900">
    <property type="protein sequence ID" value="QHU17258.1"/>
    <property type="molecule type" value="Genomic_DNA"/>
</dbReference>
<protein>
    <submittedName>
        <fullName evidence="2">Uncharacterized protein</fullName>
    </submittedName>
</protein>
<reference evidence="2" key="1">
    <citation type="journal article" date="2020" name="Nature">
        <title>Giant virus diversity and host interactions through global metagenomics.</title>
        <authorList>
            <person name="Schulz F."/>
            <person name="Roux S."/>
            <person name="Paez-Espino D."/>
            <person name="Jungbluth S."/>
            <person name="Walsh D.A."/>
            <person name="Denef V.J."/>
            <person name="McMahon K.D."/>
            <person name="Konstantinidis K.T."/>
            <person name="Eloe-Fadrosh E.A."/>
            <person name="Kyrpides N.C."/>
            <person name="Woyke T."/>
        </authorList>
    </citation>
    <scope>NUCLEOTIDE SEQUENCE</scope>
    <source>
        <strain evidence="2">GVMAG-S-3300012000-57</strain>
    </source>
</reference>
<evidence type="ECO:0000313" key="2">
    <source>
        <dbReference type="EMBL" id="QHU17258.1"/>
    </source>
</evidence>
<feature type="compositionally biased region" description="Basic residues" evidence="1">
    <location>
        <begin position="37"/>
        <end position="61"/>
    </location>
</feature>
<feature type="region of interest" description="Disordered" evidence="1">
    <location>
        <begin position="29"/>
        <end position="61"/>
    </location>
</feature>
<organism evidence="2">
    <name type="scientific">viral metagenome</name>
    <dbReference type="NCBI Taxonomy" id="1070528"/>
    <lineage>
        <taxon>unclassified sequences</taxon>
        <taxon>metagenomes</taxon>
        <taxon>organismal metagenomes</taxon>
    </lineage>
</organism>
<sequence>MIHYELYQPEGNFTGVIPKPYVTALGGETYKYAGGGRKSRKQKRVTKSKKTRRNRTNKKRI</sequence>
<name>A0A6C0KLP5_9ZZZZ</name>
<dbReference type="AlphaFoldDB" id="A0A6C0KLP5"/>
<accession>A0A6C0KLP5</accession>
<evidence type="ECO:0000256" key="1">
    <source>
        <dbReference type="SAM" id="MobiDB-lite"/>
    </source>
</evidence>
<proteinExistence type="predicted"/>